<keyword evidence="2" id="KW-1185">Reference proteome</keyword>
<protein>
    <submittedName>
        <fullName evidence="1">Integrase catalytic domain-containing protein</fullName>
    </submittedName>
</protein>
<evidence type="ECO:0000313" key="1">
    <source>
        <dbReference type="EMBL" id="GFS41882.1"/>
    </source>
</evidence>
<dbReference type="AlphaFoldDB" id="A0A8X6IG76"/>
<gene>
    <name evidence="1" type="primary">AVEN_2057_1</name>
    <name evidence="1" type="ORF">NPIL_238091</name>
</gene>
<dbReference type="OrthoDB" id="6436442at2759"/>
<proteinExistence type="predicted"/>
<reference evidence="1" key="1">
    <citation type="submission" date="2020-08" db="EMBL/GenBank/DDBJ databases">
        <title>Multicomponent nature underlies the extraordinary mechanical properties of spider dragline silk.</title>
        <authorList>
            <person name="Kono N."/>
            <person name="Nakamura H."/>
            <person name="Mori M."/>
            <person name="Yoshida Y."/>
            <person name="Ohtoshi R."/>
            <person name="Malay A.D."/>
            <person name="Moran D.A.P."/>
            <person name="Tomita M."/>
            <person name="Numata K."/>
            <person name="Arakawa K."/>
        </authorList>
    </citation>
    <scope>NUCLEOTIDE SEQUENCE</scope>
</reference>
<dbReference type="EMBL" id="BMAW01043941">
    <property type="protein sequence ID" value="GFS41882.1"/>
    <property type="molecule type" value="Genomic_DNA"/>
</dbReference>
<dbReference type="Proteomes" id="UP000887013">
    <property type="component" value="Unassembled WGS sequence"/>
</dbReference>
<comment type="caution">
    <text evidence="1">The sequence shown here is derived from an EMBL/GenBank/DDBJ whole genome shotgun (WGS) entry which is preliminary data.</text>
</comment>
<organism evidence="1 2">
    <name type="scientific">Nephila pilipes</name>
    <name type="common">Giant wood spider</name>
    <name type="synonym">Nephila maculata</name>
    <dbReference type="NCBI Taxonomy" id="299642"/>
    <lineage>
        <taxon>Eukaryota</taxon>
        <taxon>Metazoa</taxon>
        <taxon>Ecdysozoa</taxon>
        <taxon>Arthropoda</taxon>
        <taxon>Chelicerata</taxon>
        <taxon>Arachnida</taxon>
        <taxon>Araneae</taxon>
        <taxon>Araneomorphae</taxon>
        <taxon>Entelegynae</taxon>
        <taxon>Araneoidea</taxon>
        <taxon>Nephilidae</taxon>
        <taxon>Nephila</taxon>
    </lineage>
</organism>
<name>A0A8X6IG76_NEPPI</name>
<accession>A0A8X6IG76</accession>
<sequence>MYVDDLITGQDTRDEGLLINLHAKKIMKEAGMGRRKWISNDTTLMSQWTAEGFDPYPINISVRLGTNKTKVLGMAWYILDDCLTLDT</sequence>
<evidence type="ECO:0000313" key="2">
    <source>
        <dbReference type="Proteomes" id="UP000887013"/>
    </source>
</evidence>